<dbReference type="Pfam" id="PF13432">
    <property type="entry name" value="TPR_16"/>
    <property type="match status" value="2"/>
</dbReference>
<dbReference type="InterPro" id="IPR011990">
    <property type="entry name" value="TPR-like_helical_dom_sf"/>
</dbReference>
<feature type="chain" id="PRO_5046128179" evidence="2">
    <location>
        <begin position="24"/>
        <end position="581"/>
    </location>
</feature>
<evidence type="ECO:0000313" key="3">
    <source>
        <dbReference type="EMBL" id="MXO68123.1"/>
    </source>
</evidence>
<dbReference type="PROSITE" id="PS51257">
    <property type="entry name" value="PROKAR_LIPOPROTEIN"/>
    <property type="match status" value="1"/>
</dbReference>
<sequence>MAGRGTIALLALAMAACSQPQPASDPVDVAVAAMERGDPLGAEIALRRQLDRGTAREELAAYLGEAELLQGDLVAARAWLGGGQFSPGTRARGFRILGRLEMREGNLAAAGAAFDRALRIAPDDPRLWSDIGRLRYLGGEQAQAIAASERAVELAPRNAEALHLRGQLVRDAHGMEAALPWFEAALEVEPANVDLLADSAATLGELGRAPEMLAQVREMAGLAPRDPRVLLYQAVLAARAGEFGLARDLLARGGSARRIDAAARLTGAVVDLETGNPASAAQVLDRLLREQPDNRRVRQLLVRALHLAGNNRELVYRFAAAARAEDADRYLVQTVGRAYEALGEREQAAPFLERAAAPMPDSPVLLASGRPGGPLTLGEAPSGIETQAYIRAALAEGRTAQAMAAAKAFLGRFPGSADARSLAGDVHLAAGRPREAIESYRAAAAIRRPWPLARRMLAAHAAIDDRAGAEWLLANQLASEPANREALALAARLAFEDDWLDGAEALLRRALALGGAQDPGLLSLAARAAARAGRQEEARELAMRAFRLQRRHRGARAALAQVLRGDGAPAQAAVEALASAP</sequence>
<keyword evidence="1" id="KW-0802">TPR repeat</keyword>
<dbReference type="Gene3D" id="1.25.40.10">
    <property type="entry name" value="Tetratricopeptide repeat domain"/>
    <property type="match status" value="2"/>
</dbReference>
<keyword evidence="2" id="KW-0732">Signal</keyword>
<dbReference type="InterPro" id="IPR019734">
    <property type="entry name" value="TPR_rpt"/>
</dbReference>
<dbReference type="Proteomes" id="UP000444401">
    <property type="component" value="Unassembled WGS sequence"/>
</dbReference>
<proteinExistence type="predicted"/>
<accession>A0ABW9UVF5</accession>
<comment type="caution">
    <text evidence="3">The sequence shown here is derived from an EMBL/GenBank/DDBJ whole genome shotgun (WGS) entry which is preliminary data.</text>
</comment>
<dbReference type="Pfam" id="PF14559">
    <property type="entry name" value="TPR_19"/>
    <property type="match status" value="1"/>
</dbReference>
<dbReference type="SUPFAM" id="SSF48452">
    <property type="entry name" value="TPR-like"/>
    <property type="match status" value="4"/>
</dbReference>
<dbReference type="PANTHER" id="PTHR12558:SF13">
    <property type="entry name" value="CELL DIVISION CYCLE PROTEIN 27 HOMOLOG"/>
    <property type="match status" value="1"/>
</dbReference>
<feature type="signal peptide" evidence="2">
    <location>
        <begin position="1"/>
        <end position="23"/>
    </location>
</feature>
<reference evidence="3 4" key="1">
    <citation type="submission" date="2019-12" db="EMBL/GenBank/DDBJ databases">
        <title>Genomic-based taxomic classification of the family Erythrobacteraceae.</title>
        <authorList>
            <person name="Xu L."/>
        </authorList>
    </citation>
    <scope>NUCLEOTIDE SEQUENCE [LARGE SCALE GENOMIC DNA]</scope>
    <source>
        <strain evidence="3 4">H32</strain>
    </source>
</reference>
<evidence type="ECO:0000313" key="4">
    <source>
        <dbReference type="Proteomes" id="UP000444401"/>
    </source>
</evidence>
<dbReference type="SMART" id="SM00028">
    <property type="entry name" value="TPR"/>
    <property type="match status" value="5"/>
</dbReference>
<dbReference type="RefSeq" id="WP_160732781.1">
    <property type="nucleotide sequence ID" value="NZ_WTYO01000002.1"/>
</dbReference>
<keyword evidence="4" id="KW-1185">Reference proteome</keyword>
<dbReference type="PROSITE" id="PS50005">
    <property type="entry name" value="TPR"/>
    <property type="match status" value="3"/>
</dbReference>
<dbReference type="EMBL" id="WTYO01000002">
    <property type="protein sequence ID" value="MXO68123.1"/>
    <property type="molecule type" value="Genomic_DNA"/>
</dbReference>
<gene>
    <name evidence="3" type="ORF">GRI72_04695</name>
</gene>
<protein>
    <submittedName>
        <fullName evidence="3">Tetratricopeptide repeat protein</fullName>
    </submittedName>
</protein>
<name>A0ABW9UVF5_9SPHN</name>
<dbReference type="PANTHER" id="PTHR12558">
    <property type="entry name" value="CELL DIVISION CYCLE 16,23,27"/>
    <property type="match status" value="1"/>
</dbReference>
<evidence type="ECO:0000256" key="2">
    <source>
        <dbReference type="SAM" id="SignalP"/>
    </source>
</evidence>
<feature type="repeat" description="TPR" evidence="1">
    <location>
        <begin position="159"/>
        <end position="192"/>
    </location>
</feature>
<feature type="repeat" description="TPR" evidence="1">
    <location>
        <begin position="125"/>
        <end position="158"/>
    </location>
</feature>
<evidence type="ECO:0000256" key="1">
    <source>
        <dbReference type="PROSITE-ProRule" id="PRU00339"/>
    </source>
</evidence>
<feature type="repeat" description="TPR" evidence="1">
    <location>
        <begin position="91"/>
        <end position="124"/>
    </location>
</feature>
<organism evidence="3 4">
    <name type="scientific">Pelagerythrobacter marinus</name>
    <dbReference type="NCBI Taxonomy" id="538382"/>
    <lineage>
        <taxon>Bacteria</taxon>
        <taxon>Pseudomonadati</taxon>
        <taxon>Pseudomonadota</taxon>
        <taxon>Alphaproteobacteria</taxon>
        <taxon>Sphingomonadales</taxon>
        <taxon>Erythrobacteraceae</taxon>
        <taxon>Pelagerythrobacter</taxon>
    </lineage>
</organism>